<reference evidence="2" key="1">
    <citation type="submission" date="2020-06" db="EMBL/GenBank/DDBJ databases">
        <authorList>
            <person name="Li T."/>
            <person name="Hu X."/>
            <person name="Zhang T."/>
            <person name="Song X."/>
            <person name="Zhang H."/>
            <person name="Dai N."/>
            <person name="Sheng W."/>
            <person name="Hou X."/>
            <person name="Wei L."/>
        </authorList>
    </citation>
    <scope>NUCLEOTIDE SEQUENCE</scope>
    <source>
        <strain evidence="2">G02</strain>
        <tissue evidence="2">Leaf</tissue>
    </source>
</reference>
<reference evidence="2" key="2">
    <citation type="journal article" date="2024" name="Plant">
        <title>Genomic evolution and insights into agronomic trait innovations of Sesamum species.</title>
        <authorList>
            <person name="Miao H."/>
            <person name="Wang L."/>
            <person name="Qu L."/>
            <person name="Liu H."/>
            <person name="Sun Y."/>
            <person name="Le M."/>
            <person name="Wang Q."/>
            <person name="Wei S."/>
            <person name="Zheng Y."/>
            <person name="Lin W."/>
            <person name="Duan Y."/>
            <person name="Cao H."/>
            <person name="Xiong S."/>
            <person name="Wang X."/>
            <person name="Wei L."/>
            <person name="Li C."/>
            <person name="Ma Q."/>
            <person name="Ju M."/>
            <person name="Zhao R."/>
            <person name="Li G."/>
            <person name="Mu C."/>
            <person name="Tian Q."/>
            <person name="Mei H."/>
            <person name="Zhang T."/>
            <person name="Gao T."/>
            <person name="Zhang H."/>
        </authorList>
    </citation>
    <scope>NUCLEOTIDE SEQUENCE</scope>
    <source>
        <strain evidence="2">G02</strain>
    </source>
</reference>
<sequence length="84" mass="9734">MGKLGRIDSLLKAVKGVRCSSRRDDHEDEETFKKLLQSKEKVAKLHSTSKTRWADETPPFGRWRAPRSLQLQPPRSARSESWMI</sequence>
<feature type="region of interest" description="Disordered" evidence="1">
    <location>
        <begin position="46"/>
        <end position="84"/>
    </location>
</feature>
<organism evidence="2">
    <name type="scientific">Sesamum radiatum</name>
    <name type="common">Black benniseed</name>
    <dbReference type="NCBI Taxonomy" id="300843"/>
    <lineage>
        <taxon>Eukaryota</taxon>
        <taxon>Viridiplantae</taxon>
        <taxon>Streptophyta</taxon>
        <taxon>Embryophyta</taxon>
        <taxon>Tracheophyta</taxon>
        <taxon>Spermatophyta</taxon>
        <taxon>Magnoliopsida</taxon>
        <taxon>eudicotyledons</taxon>
        <taxon>Gunneridae</taxon>
        <taxon>Pentapetalae</taxon>
        <taxon>asterids</taxon>
        <taxon>lamiids</taxon>
        <taxon>Lamiales</taxon>
        <taxon>Pedaliaceae</taxon>
        <taxon>Sesamum</taxon>
    </lineage>
</organism>
<dbReference type="AlphaFoldDB" id="A0AAW2VPS4"/>
<protein>
    <submittedName>
        <fullName evidence="2">Uncharacterized protein</fullName>
    </submittedName>
</protein>
<evidence type="ECO:0000313" key="2">
    <source>
        <dbReference type="EMBL" id="KAL0430775.1"/>
    </source>
</evidence>
<comment type="caution">
    <text evidence="2">The sequence shown here is derived from an EMBL/GenBank/DDBJ whole genome shotgun (WGS) entry which is preliminary data.</text>
</comment>
<evidence type="ECO:0000256" key="1">
    <source>
        <dbReference type="SAM" id="MobiDB-lite"/>
    </source>
</evidence>
<dbReference type="EMBL" id="JACGWJ010000003">
    <property type="protein sequence ID" value="KAL0430775.1"/>
    <property type="molecule type" value="Genomic_DNA"/>
</dbReference>
<proteinExistence type="predicted"/>
<accession>A0AAW2VPS4</accession>
<gene>
    <name evidence="2" type="ORF">Sradi_0703500</name>
</gene>
<name>A0AAW2VPS4_SESRA</name>